<dbReference type="Proteomes" id="UP000663834">
    <property type="component" value="Unassembled WGS sequence"/>
</dbReference>
<accession>A0A814J2L9</accession>
<protein>
    <submittedName>
        <fullName evidence="2">Uncharacterized protein</fullName>
    </submittedName>
</protein>
<dbReference type="EMBL" id="CAJOBJ010072326">
    <property type="protein sequence ID" value="CAF4465768.1"/>
    <property type="molecule type" value="Genomic_DNA"/>
</dbReference>
<dbReference type="Proteomes" id="UP000681720">
    <property type="component" value="Unassembled WGS sequence"/>
</dbReference>
<dbReference type="Proteomes" id="UP000663887">
    <property type="component" value="Unassembled WGS sequence"/>
</dbReference>
<evidence type="ECO:0000313" key="9">
    <source>
        <dbReference type="EMBL" id="CAF4467986.1"/>
    </source>
</evidence>
<proteinExistence type="predicted"/>
<dbReference type="Proteomes" id="UP000663855">
    <property type="component" value="Unassembled WGS sequence"/>
</dbReference>
<evidence type="ECO:0000313" key="7">
    <source>
        <dbReference type="EMBL" id="CAF4096910.1"/>
    </source>
</evidence>
<organism evidence="2 10">
    <name type="scientific">Rotaria magnacalcarata</name>
    <dbReference type="NCBI Taxonomy" id="392030"/>
    <lineage>
        <taxon>Eukaryota</taxon>
        <taxon>Metazoa</taxon>
        <taxon>Spiralia</taxon>
        <taxon>Gnathifera</taxon>
        <taxon>Rotifera</taxon>
        <taxon>Eurotatoria</taxon>
        <taxon>Bdelloidea</taxon>
        <taxon>Philodinida</taxon>
        <taxon>Philodinidae</taxon>
        <taxon>Rotaria</taxon>
    </lineage>
</organism>
<reference evidence="2" key="1">
    <citation type="submission" date="2021-02" db="EMBL/GenBank/DDBJ databases">
        <authorList>
            <person name="Nowell W R."/>
        </authorList>
    </citation>
    <scope>NUCLEOTIDE SEQUENCE</scope>
</reference>
<evidence type="ECO:0000313" key="8">
    <source>
        <dbReference type="EMBL" id="CAF4465768.1"/>
    </source>
</evidence>
<dbReference type="EMBL" id="CAJOBI010073349">
    <property type="protein sequence ID" value="CAF4467986.1"/>
    <property type="molecule type" value="Genomic_DNA"/>
</dbReference>
<sequence length="122" mass="13508">MLKVTILIFVQISVLFAVTPNWVGSFNVDQTCDPDRCCCFHGQIIITNRYPTTYTLAAGVLGAASYCGTHHILSFPKPTGFTTMIVSDGDKFHFHLSKDSTKLSITYEQEDLARCVGNAIRD</sequence>
<evidence type="ECO:0000313" key="6">
    <source>
        <dbReference type="EMBL" id="CAF3854555.1"/>
    </source>
</evidence>
<dbReference type="EMBL" id="CAJNRE010000327">
    <property type="protein sequence ID" value="CAF1925769.1"/>
    <property type="molecule type" value="Genomic_DNA"/>
</dbReference>
<dbReference type="AlphaFoldDB" id="A0A814J2L9"/>
<dbReference type="Proteomes" id="UP000676336">
    <property type="component" value="Unassembled WGS sequence"/>
</dbReference>
<dbReference type="OrthoDB" id="9981258at2759"/>
<dbReference type="Proteomes" id="UP000663824">
    <property type="component" value="Unassembled WGS sequence"/>
</dbReference>
<evidence type="ECO:0000313" key="4">
    <source>
        <dbReference type="EMBL" id="CAF1925769.1"/>
    </source>
</evidence>
<dbReference type="EMBL" id="CAJNRG010001139">
    <property type="protein sequence ID" value="CAF2027944.1"/>
    <property type="molecule type" value="Genomic_DNA"/>
</dbReference>
<evidence type="ECO:0000313" key="10">
    <source>
        <dbReference type="Proteomes" id="UP000663855"/>
    </source>
</evidence>
<evidence type="ECO:0000256" key="1">
    <source>
        <dbReference type="SAM" id="SignalP"/>
    </source>
</evidence>
<evidence type="ECO:0000313" key="5">
    <source>
        <dbReference type="EMBL" id="CAF2027944.1"/>
    </source>
</evidence>
<dbReference type="EMBL" id="CAJOBF010003549">
    <property type="protein sequence ID" value="CAF4096910.1"/>
    <property type="molecule type" value="Genomic_DNA"/>
</dbReference>
<evidence type="ECO:0000313" key="3">
    <source>
        <dbReference type="EMBL" id="CAF1453619.1"/>
    </source>
</evidence>
<dbReference type="Proteomes" id="UP000663842">
    <property type="component" value="Unassembled WGS sequence"/>
</dbReference>
<feature type="chain" id="PRO_5036224866" evidence="1">
    <location>
        <begin position="18"/>
        <end position="122"/>
    </location>
</feature>
<dbReference type="Proteomes" id="UP000681967">
    <property type="component" value="Unassembled WGS sequence"/>
</dbReference>
<dbReference type="EMBL" id="CAJOBH010001433">
    <property type="protein sequence ID" value="CAF3854555.1"/>
    <property type="molecule type" value="Genomic_DNA"/>
</dbReference>
<gene>
    <name evidence="6" type="ORF">BYL167_LOCUS6044</name>
    <name evidence="2" type="ORF">CJN711_LOCUS3839</name>
    <name evidence="8" type="ORF">GIL414_LOCUS33091</name>
    <name evidence="3" type="ORF">KQP761_LOCUS12128</name>
    <name evidence="4" type="ORF">MBJ925_LOCUS3325</name>
    <name evidence="9" type="ORF">SMN809_LOCUS33452</name>
    <name evidence="7" type="ORF">UXM345_LOCUS22008</name>
    <name evidence="5" type="ORF">XDN619_LOCUS4739</name>
</gene>
<dbReference type="EMBL" id="CAJNOW010005572">
    <property type="protein sequence ID" value="CAF1453619.1"/>
    <property type="molecule type" value="Genomic_DNA"/>
</dbReference>
<keyword evidence="1" id="KW-0732">Signal</keyword>
<feature type="signal peptide" evidence="1">
    <location>
        <begin position="1"/>
        <end position="17"/>
    </location>
</feature>
<evidence type="ECO:0000313" key="2">
    <source>
        <dbReference type="EMBL" id="CAF1031830.1"/>
    </source>
</evidence>
<name>A0A814J2L9_9BILA</name>
<dbReference type="EMBL" id="CAJNOV010000610">
    <property type="protein sequence ID" value="CAF1031830.1"/>
    <property type="molecule type" value="Genomic_DNA"/>
</dbReference>
<comment type="caution">
    <text evidence="2">The sequence shown here is derived from an EMBL/GenBank/DDBJ whole genome shotgun (WGS) entry which is preliminary data.</text>
</comment>